<comment type="caution">
    <text evidence="6">The sequence shown here is derived from an EMBL/GenBank/DDBJ whole genome shotgun (WGS) entry which is preliminary data.</text>
</comment>
<protein>
    <submittedName>
        <fullName evidence="6">MFS transporter</fullName>
    </submittedName>
</protein>
<feature type="transmembrane region" description="Helical" evidence="4">
    <location>
        <begin position="359"/>
        <end position="377"/>
    </location>
</feature>
<evidence type="ECO:0000256" key="4">
    <source>
        <dbReference type="SAM" id="Phobius"/>
    </source>
</evidence>
<dbReference type="PROSITE" id="PS50850">
    <property type="entry name" value="MFS"/>
    <property type="match status" value="1"/>
</dbReference>
<feature type="transmembrane region" description="Helical" evidence="4">
    <location>
        <begin position="261"/>
        <end position="281"/>
    </location>
</feature>
<dbReference type="EMBL" id="PGFS01000001">
    <property type="protein sequence ID" value="MDH4574418.1"/>
    <property type="molecule type" value="Genomic_DNA"/>
</dbReference>
<evidence type="ECO:0000256" key="1">
    <source>
        <dbReference type="ARBA" id="ARBA00022692"/>
    </source>
</evidence>
<evidence type="ECO:0000313" key="7">
    <source>
        <dbReference type="Proteomes" id="UP001162135"/>
    </source>
</evidence>
<feature type="transmembrane region" description="Helical" evidence="4">
    <location>
        <begin position="92"/>
        <end position="110"/>
    </location>
</feature>
<keyword evidence="1 4" id="KW-0812">Transmembrane</keyword>
<dbReference type="SUPFAM" id="SSF103473">
    <property type="entry name" value="MFS general substrate transporter"/>
    <property type="match status" value="1"/>
</dbReference>
<feature type="transmembrane region" description="Helical" evidence="4">
    <location>
        <begin position="55"/>
        <end position="80"/>
    </location>
</feature>
<keyword evidence="2 4" id="KW-1133">Transmembrane helix</keyword>
<feature type="transmembrane region" description="Helical" evidence="4">
    <location>
        <begin position="153"/>
        <end position="173"/>
    </location>
</feature>
<feature type="transmembrane region" description="Helical" evidence="4">
    <location>
        <begin position="383"/>
        <end position="403"/>
    </location>
</feature>
<dbReference type="Pfam" id="PF07690">
    <property type="entry name" value="MFS_1"/>
    <property type="match status" value="1"/>
</dbReference>
<feature type="transmembrane region" description="Helical" evidence="4">
    <location>
        <begin position="27"/>
        <end position="49"/>
    </location>
</feature>
<name>A0ABT6IA37_9GAMM</name>
<reference evidence="6" key="2">
    <citation type="submission" date="2017-11" db="EMBL/GenBank/DDBJ databases">
        <authorList>
            <person name="Das S.K."/>
        </authorList>
    </citation>
    <scope>NUCLEOTIDE SEQUENCE</scope>
    <source>
        <strain evidence="6">S4-41</strain>
    </source>
</reference>
<evidence type="ECO:0000313" key="6">
    <source>
        <dbReference type="EMBL" id="MDH4574418.1"/>
    </source>
</evidence>
<keyword evidence="7" id="KW-1185">Reference proteome</keyword>
<dbReference type="Proteomes" id="UP001162135">
    <property type="component" value="Unassembled WGS sequence"/>
</dbReference>
<evidence type="ECO:0000256" key="3">
    <source>
        <dbReference type="ARBA" id="ARBA00023136"/>
    </source>
</evidence>
<proteinExistence type="predicted"/>
<dbReference type="InterPro" id="IPR011701">
    <property type="entry name" value="MFS"/>
</dbReference>
<feature type="domain" description="Major facilitator superfamily (MFS) profile" evidence="5">
    <location>
        <begin position="28"/>
        <end position="406"/>
    </location>
</feature>
<dbReference type="CDD" id="cd17339">
    <property type="entry name" value="MFS_NIMT_CynX_like"/>
    <property type="match status" value="1"/>
</dbReference>
<dbReference type="InterPro" id="IPR020846">
    <property type="entry name" value="MFS_dom"/>
</dbReference>
<dbReference type="PANTHER" id="PTHR23523">
    <property type="match status" value="1"/>
</dbReference>
<feature type="transmembrane region" description="Helical" evidence="4">
    <location>
        <begin position="185"/>
        <end position="206"/>
    </location>
</feature>
<sequence>MLRCRPLYRRPPTVSRSVPPAARSLPAWLWLVAFGLAAINLRAPIVVIGPVLEPIMGTLAIGAGTASLFTTGMILCFGLLSPLAPGFADRVGLDRAIACAITLIAVGGVMRGVESLTVMLLGTLCAGMGIAFGNVFMPSLVKRDRGDRLGRTMGLYTVMMGVGATISAGSAIPLMNASGSWSTPIWLWAAFGIGSAIVWWRMALSLGPEQPTASRRPPMSRLFRSPVAWTLTLFMGAQSLSFYTLQTWVPAVAIQAGVPEATAGIMLSLINLTSIPGSYIVARLASRLTHHSLLVLGLCSLVALALFGLLLAPAASPLLWAVLLGAGQGGCFAFALTMIVLRTRQPQHAAMLSGMSQSIGYLMGASGPLLFGALHGLSGDWQLSLIFLIVLLAGQSVAGVLIGRPRMVKLGDD</sequence>
<evidence type="ECO:0000256" key="2">
    <source>
        <dbReference type="ARBA" id="ARBA00022989"/>
    </source>
</evidence>
<feature type="transmembrane region" description="Helical" evidence="4">
    <location>
        <begin position="318"/>
        <end position="339"/>
    </location>
</feature>
<feature type="transmembrane region" description="Helical" evidence="4">
    <location>
        <begin position="293"/>
        <end position="312"/>
    </location>
</feature>
<keyword evidence="3 4" id="KW-0472">Membrane</keyword>
<dbReference type="Gene3D" id="1.20.1250.20">
    <property type="entry name" value="MFS general substrate transporter like domains"/>
    <property type="match status" value="1"/>
</dbReference>
<feature type="transmembrane region" description="Helical" evidence="4">
    <location>
        <begin position="227"/>
        <end position="249"/>
    </location>
</feature>
<dbReference type="InterPro" id="IPR036259">
    <property type="entry name" value="MFS_trans_sf"/>
</dbReference>
<feature type="transmembrane region" description="Helical" evidence="4">
    <location>
        <begin position="116"/>
        <end position="141"/>
    </location>
</feature>
<organism evidence="6 7">
    <name type="scientific">Salinicola acroporae</name>
    <dbReference type="NCBI Taxonomy" id="1541440"/>
    <lineage>
        <taxon>Bacteria</taxon>
        <taxon>Pseudomonadati</taxon>
        <taxon>Pseudomonadota</taxon>
        <taxon>Gammaproteobacteria</taxon>
        <taxon>Oceanospirillales</taxon>
        <taxon>Halomonadaceae</taxon>
        <taxon>Salinicola</taxon>
    </lineage>
</organism>
<evidence type="ECO:0000259" key="5">
    <source>
        <dbReference type="PROSITE" id="PS50850"/>
    </source>
</evidence>
<dbReference type="InterPro" id="IPR052524">
    <property type="entry name" value="MFS_Cyanate_Porter"/>
</dbReference>
<gene>
    <name evidence="6" type="ORF">CUR86_19690</name>
</gene>
<reference evidence="6" key="1">
    <citation type="journal article" date="2015" name="Antonie Van Leeuwenhoek">
        <title>Comparative 16S rRNA signatures and multilocus sequence analysis for the genus Salinicola and description of Salinicola acroporae sp. nov., isolated from coral Acropora digitifera.</title>
        <authorList>
            <person name="Lepcha R.T."/>
            <person name="Poddar A."/>
            <person name="Schumann P."/>
            <person name="Das S.K."/>
        </authorList>
    </citation>
    <scope>NUCLEOTIDE SEQUENCE</scope>
    <source>
        <strain evidence="6">S4-41</strain>
    </source>
</reference>
<dbReference type="PANTHER" id="PTHR23523:SF2">
    <property type="entry name" value="2-NITROIMIDAZOLE TRANSPORTER"/>
    <property type="match status" value="1"/>
</dbReference>
<accession>A0ABT6IA37</accession>